<keyword evidence="5 9" id="KW-0326">Glycosidase</keyword>
<feature type="chain" id="PRO_5032974224" description="glucan endo-1,3-beta-D-glucosidase" evidence="10">
    <location>
        <begin position="27"/>
        <end position="396"/>
    </location>
</feature>
<evidence type="ECO:0000256" key="3">
    <source>
        <dbReference type="ARBA" id="ARBA00012780"/>
    </source>
</evidence>
<sequence length="396" mass="43885">MFPSIFVSFSLSLSLYLLSLLPTISSYPCIGVTYSPPSSNATLTPSPDHIRSALRSLSIHSLRLQNSDPNLIRTFLYTNFSVFLTIPNHLVSAIATNRSDATKWLYLHVIPFYPRVNITAISVGNDFVDSSPESVDYLIPAVRNVYLSLRELGIRNVSVSTSFSFVSVVTTLFPPSAAQFQDFPGVDLMGPLLQFLNETNSSFLINVYPYNLYRLNPEIPIGIALFQEAPFNFRDDYATGVRYRNLFDMMIDAVVSAMAAAGYDNVPIVVTETGWPSASSAGDEEEDANIEYAEMYLKGLVKHLKSGEGTPLRKEGIASVYVYELFDKEAAEEGTQPPGRRWGLLYPNLTKKYRIDFSGSSSSRAVLSDNGELQVRNQTGISWVGGYADRANFVMS</sequence>
<evidence type="ECO:0000256" key="10">
    <source>
        <dbReference type="SAM" id="SignalP"/>
    </source>
</evidence>
<evidence type="ECO:0000256" key="1">
    <source>
        <dbReference type="ARBA" id="ARBA00000382"/>
    </source>
</evidence>
<dbReference type="Gene3D" id="3.20.20.80">
    <property type="entry name" value="Glycosidases"/>
    <property type="match status" value="1"/>
</dbReference>
<dbReference type="SUPFAM" id="SSF51445">
    <property type="entry name" value="(Trans)glycosidases"/>
    <property type="match status" value="1"/>
</dbReference>
<evidence type="ECO:0000256" key="5">
    <source>
        <dbReference type="ARBA" id="ARBA00023295"/>
    </source>
</evidence>
<dbReference type="EMBL" id="JAAIUW010000005">
    <property type="protein sequence ID" value="KAF7830990.1"/>
    <property type="molecule type" value="Genomic_DNA"/>
</dbReference>
<keyword evidence="12" id="KW-1185">Reference proteome</keyword>
<evidence type="ECO:0000256" key="2">
    <source>
        <dbReference type="ARBA" id="ARBA00008773"/>
    </source>
</evidence>
<dbReference type="AlphaFoldDB" id="A0A834WPC5"/>
<gene>
    <name evidence="11" type="ORF">G2W53_013323</name>
</gene>
<comment type="similarity">
    <text evidence="2 8">Belongs to the glycosyl hydrolase 17 family.</text>
</comment>
<feature type="signal peptide" evidence="10">
    <location>
        <begin position="1"/>
        <end position="26"/>
    </location>
</feature>
<evidence type="ECO:0000256" key="9">
    <source>
        <dbReference type="RuleBase" id="RU004336"/>
    </source>
</evidence>
<dbReference type="InterPro" id="IPR000490">
    <property type="entry name" value="Glyco_hydro_17"/>
</dbReference>
<accession>A0A834WPC5</accession>
<evidence type="ECO:0000256" key="8">
    <source>
        <dbReference type="RuleBase" id="RU004335"/>
    </source>
</evidence>
<evidence type="ECO:0000256" key="4">
    <source>
        <dbReference type="ARBA" id="ARBA00022801"/>
    </source>
</evidence>
<comment type="caution">
    <text evidence="11">The sequence shown here is derived from an EMBL/GenBank/DDBJ whole genome shotgun (WGS) entry which is preliminary data.</text>
</comment>
<dbReference type="PROSITE" id="PS00587">
    <property type="entry name" value="GLYCOSYL_HYDROL_F17"/>
    <property type="match status" value="1"/>
</dbReference>
<dbReference type="GO" id="GO:0042973">
    <property type="term" value="F:glucan endo-1,3-beta-D-glucosidase activity"/>
    <property type="evidence" value="ECO:0007669"/>
    <property type="project" value="UniProtKB-EC"/>
</dbReference>
<organism evidence="11 12">
    <name type="scientific">Senna tora</name>
    <dbReference type="NCBI Taxonomy" id="362788"/>
    <lineage>
        <taxon>Eukaryota</taxon>
        <taxon>Viridiplantae</taxon>
        <taxon>Streptophyta</taxon>
        <taxon>Embryophyta</taxon>
        <taxon>Tracheophyta</taxon>
        <taxon>Spermatophyta</taxon>
        <taxon>Magnoliopsida</taxon>
        <taxon>eudicotyledons</taxon>
        <taxon>Gunneridae</taxon>
        <taxon>Pentapetalae</taxon>
        <taxon>rosids</taxon>
        <taxon>fabids</taxon>
        <taxon>Fabales</taxon>
        <taxon>Fabaceae</taxon>
        <taxon>Caesalpinioideae</taxon>
        <taxon>Cassia clade</taxon>
        <taxon>Senna</taxon>
    </lineage>
</organism>
<dbReference type="GO" id="GO:0005975">
    <property type="term" value="P:carbohydrate metabolic process"/>
    <property type="evidence" value="ECO:0007669"/>
    <property type="project" value="InterPro"/>
</dbReference>
<dbReference type="Proteomes" id="UP000634136">
    <property type="component" value="Unassembled WGS sequence"/>
</dbReference>
<evidence type="ECO:0000313" key="11">
    <source>
        <dbReference type="EMBL" id="KAF7830990.1"/>
    </source>
</evidence>
<proteinExistence type="inferred from homology"/>
<reference evidence="11" key="1">
    <citation type="submission" date="2020-09" db="EMBL/GenBank/DDBJ databases">
        <title>Genome-Enabled Discovery of Anthraquinone Biosynthesis in Senna tora.</title>
        <authorList>
            <person name="Kang S.-H."/>
            <person name="Pandey R.P."/>
            <person name="Lee C.-M."/>
            <person name="Sim J.-S."/>
            <person name="Jeong J.-T."/>
            <person name="Choi B.-S."/>
            <person name="Jung M."/>
            <person name="Ginzburg D."/>
            <person name="Zhao K."/>
            <person name="Won S.Y."/>
            <person name="Oh T.-J."/>
            <person name="Yu Y."/>
            <person name="Kim N.-H."/>
            <person name="Lee O.R."/>
            <person name="Lee T.-H."/>
            <person name="Bashyal P."/>
            <person name="Kim T.-S."/>
            <person name="Lee W.-H."/>
            <person name="Kawkins C."/>
            <person name="Kim C.-K."/>
            <person name="Kim J.S."/>
            <person name="Ahn B.O."/>
            <person name="Rhee S.Y."/>
            <person name="Sohng J.K."/>
        </authorList>
    </citation>
    <scope>NUCLEOTIDE SEQUENCE</scope>
    <source>
        <tissue evidence="11">Leaf</tissue>
    </source>
</reference>
<keyword evidence="10" id="KW-0732">Signal</keyword>
<dbReference type="InterPro" id="IPR044965">
    <property type="entry name" value="Glyco_hydro_17_plant"/>
</dbReference>
<protein>
    <recommendedName>
        <fullName evidence="3">glucan endo-1,3-beta-D-glucosidase</fullName>
        <ecNumber evidence="3">3.2.1.39</ecNumber>
    </recommendedName>
    <alternativeName>
        <fullName evidence="6">(1-&gt;3)-beta-glucan endohydrolase</fullName>
    </alternativeName>
    <alternativeName>
        <fullName evidence="7">Beta-1,3-endoglucanase</fullName>
    </alternativeName>
</protein>
<keyword evidence="4 9" id="KW-0378">Hydrolase</keyword>
<dbReference type="InterPro" id="IPR017853">
    <property type="entry name" value="GH"/>
</dbReference>
<dbReference type="PANTHER" id="PTHR32227">
    <property type="entry name" value="GLUCAN ENDO-1,3-BETA-GLUCOSIDASE BG1-RELATED-RELATED"/>
    <property type="match status" value="1"/>
</dbReference>
<dbReference type="Pfam" id="PF00332">
    <property type="entry name" value="Glyco_hydro_17"/>
    <property type="match status" value="1"/>
</dbReference>
<dbReference type="OrthoDB" id="1293114at2759"/>
<dbReference type="EC" id="3.2.1.39" evidence="3"/>
<comment type="catalytic activity">
    <reaction evidence="1">
        <text>Hydrolysis of (1-&gt;3)-beta-D-glucosidic linkages in (1-&gt;3)-beta-D-glucans.</text>
        <dbReference type="EC" id="3.2.1.39"/>
    </reaction>
</comment>
<evidence type="ECO:0000256" key="7">
    <source>
        <dbReference type="ARBA" id="ARBA00033417"/>
    </source>
</evidence>
<evidence type="ECO:0000256" key="6">
    <source>
        <dbReference type="ARBA" id="ARBA00033335"/>
    </source>
</evidence>
<name>A0A834WPC5_9FABA</name>
<evidence type="ECO:0000313" key="12">
    <source>
        <dbReference type="Proteomes" id="UP000634136"/>
    </source>
</evidence>